<name>A0A0A9HAU0_ARUDO</name>
<accession>A0A0A9HAU0</accession>
<evidence type="ECO:0000313" key="1">
    <source>
        <dbReference type="EMBL" id="JAE30008.1"/>
    </source>
</evidence>
<reference evidence="1" key="2">
    <citation type="journal article" date="2015" name="Data Brief">
        <title>Shoot transcriptome of the giant reed, Arundo donax.</title>
        <authorList>
            <person name="Barrero R.A."/>
            <person name="Guerrero F.D."/>
            <person name="Moolhuijzen P."/>
            <person name="Goolsby J.A."/>
            <person name="Tidwell J."/>
            <person name="Bellgard S.E."/>
            <person name="Bellgard M.I."/>
        </authorList>
    </citation>
    <scope>NUCLEOTIDE SEQUENCE</scope>
    <source>
        <tissue evidence="1">Shoot tissue taken approximately 20 cm above the soil surface</tissue>
    </source>
</reference>
<proteinExistence type="predicted"/>
<reference evidence="1" key="1">
    <citation type="submission" date="2014-09" db="EMBL/GenBank/DDBJ databases">
        <authorList>
            <person name="Magalhaes I.L.F."/>
            <person name="Oliveira U."/>
            <person name="Santos F.R."/>
            <person name="Vidigal T.H.D.A."/>
            <person name="Brescovit A.D."/>
            <person name="Santos A.J."/>
        </authorList>
    </citation>
    <scope>NUCLEOTIDE SEQUENCE</scope>
    <source>
        <tissue evidence="1">Shoot tissue taken approximately 20 cm above the soil surface</tissue>
    </source>
</reference>
<sequence>MPSLSPCLPLRR</sequence>
<organism evidence="1">
    <name type="scientific">Arundo donax</name>
    <name type="common">Giant reed</name>
    <name type="synonym">Donax arundinaceus</name>
    <dbReference type="NCBI Taxonomy" id="35708"/>
    <lineage>
        <taxon>Eukaryota</taxon>
        <taxon>Viridiplantae</taxon>
        <taxon>Streptophyta</taxon>
        <taxon>Embryophyta</taxon>
        <taxon>Tracheophyta</taxon>
        <taxon>Spermatophyta</taxon>
        <taxon>Magnoliopsida</taxon>
        <taxon>Liliopsida</taxon>
        <taxon>Poales</taxon>
        <taxon>Poaceae</taxon>
        <taxon>PACMAD clade</taxon>
        <taxon>Arundinoideae</taxon>
        <taxon>Arundineae</taxon>
        <taxon>Arundo</taxon>
    </lineage>
</organism>
<protein>
    <submittedName>
        <fullName evidence="1">Uncharacterized protein</fullName>
    </submittedName>
</protein>
<dbReference type="EMBL" id="GBRH01167888">
    <property type="protein sequence ID" value="JAE30008.1"/>
    <property type="molecule type" value="Transcribed_RNA"/>
</dbReference>